<dbReference type="SUPFAM" id="SSF48726">
    <property type="entry name" value="Immunoglobulin"/>
    <property type="match status" value="5"/>
</dbReference>
<evidence type="ECO:0000256" key="2">
    <source>
        <dbReference type="ARBA" id="ARBA00023319"/>
    </source>
</evidence>
<dbReference type="FunFam" id="2.60.40.10:FF:000012">
    <property type="entry name" value="titin isoform X1"/>
    <property type="match status" value="1"/>
</dbReference>
<dbReference type="CDD" id="cd05748">
    <property type="entry name" value="Ig_Titin_like"/>
    <property type="match status" value="1"/>
</dbReference>
<dbReference type="InterPro" id="IPR013098">
    <property type="entry name" value="Ig_I-set"/>
</dbReference>
<dbReference type="FunFam" id="2.60.40.10:FF:000002">
    <property type="entry name" value="Titin a"/>
    <property type="match status" value="2"/>
</dbReference>
<dbReference type="PRINTS" id="PR00014">
    <property type="entry name" value="FNTYPEIII"/>
</dbReference>
<dbReference type="GO" id="GO:0008307">
    <property type="term" value="F:structural constituent of muscle"/>
    <property type="evidence" value="ECO:0007669"/>
    <property type="project" value="TreeGrafter"/>
</dbReference>
<comment type="caution">
    <text evidence="5">The sequence shown here is derived from an EMBL/GenBank/DDBJ whole genome shotgun (WGS) entry which is preliminary data.</text>
</comment>
<reference evidence="5" key="1">
    <citation type="submission" date="2022-11" db="EMBL/GenBank/DDBJ databases">
        <title>Chromosome-level genome of Pogonophryne albipinna.</title>
        <authorList>
            <person name="Jo E."/>
        </authorList>
    </citation>
    <scope>NUCLEOTIDE SEQUENCE</scope>
    <source>
        <strain evidence="5">SGF0006</strain>
        <tissue evidence="5">Muscle</tissue>
    </source>
</reference>
<dbReference type="InterPro" id="IPR003599">
    <property type="entry name" value="Ig_sub"/>
</dbReference>
<keyword evidence="2" id="KW-0393">Immunoglobulin domain</keyword>
<dbReference type="InterPro" id="IPR003598">
    <property type="entry name" value="Ig_sub2"/>
</dbReference>
<dbReference type="FunFam" id="2.60.40.10:FF:000011">
    <property type="entry name" value="Titin b"/>
    <property type="match status" value="1"/>
</dbReference>
<evidence type="ECO:0008006" key="7">
    <source>
        <dbReference type="Google" id="ProtNLM"/>
    </source>
</evidence>
<dbReference type="Pfam" id="PF07679">
    <property type="entry name" value="I-set"/>
    <property type="match status" value="5"/>
</dbReference>
<dbReference type="SUPFAM" id="SSF49265">
    <property type="entry name" value="Fibronectin type III"/>
    <property type="match status" value="9"/>
</dbReference>
<feature type="domain" description="Fibronectin type-III" evidence="4">
    <location>
        <begin position="282"/>
        <end position="381"/>
    </location>
</feature>
<name>A0AAD6AEC8_9TELE</name>
<keyword evidence="1" id="KW-0677">Repeat</keyword>
<evidence type="ECO:0000256" key="1">
    <source>
        <dbReference type="ARBA" id="ARBA00022737"/>
    </source>
</evidence>
<feature type="domain" description="Fibronectin type-III" evidence="4">
    <location>
        <begin position="1192"/>
        <end position="1285"/>
    </location>
</feature>
<dbReference type="GO" id="GO:0045214">
    <property type="term" value="P:sarcomere organization"/>
    <property type="evidence" value="ECO:0007669"/>
    <property type="project" value="TreeGrafter"/>
</dbReference>
<dbReference type="GO" id="GO:0048738">
    <property type="term" value="P:cardiac muscle tissue development"/>
    <property type="evidence" value="ECO:0007669"/>
    <property type="project" value="TreeGrafter"/>
</dbReference>
<feature type="domain" description="Fibronectin type-III" evidence="4">
    <location>
        <begin position="702"/>
        <end position="798"/>
    </location>
</feature>
<feature type="non-terminal residue" evidence="5">
    <location>
        <position position="2203"/>
    </location>
</feature>
<dbReference type="FunFam" id="2.60.40.10:FF:000003">
    <property type="entry name" value="Titin isoform E"/>
    <property type="match status" value="3"/>
</dbReference>
<dbReference type="Pfam" id="PF00041">
    <property type="entry name" value="fn3"/>
    <property type="match status" value="14"/>
</dbReference>
<dbReference type="FunFam" id="2.60.40.10:FF:000859">
    <property type="entry name" value="Titin b"/>
    <property type="match status" value="1"/>
</dbReference>
<dbReference type="FunFam" id="2.60.40.10:FF:000034">
    <property type="entry name" value="Titin isoform A"/>
    <property type="match status" value="3"/>
</dbReference>
<feature type="domain" description="Fibronectin type-III" evidence="4">
    <location>
        <begin position="1982"/>
        <end position="2079"/>
    </location>
</feature>
<feature type="domain" description="Fibronectin type-III" evidence="4">
    <location>
        <begin position="1387"/>
        <end position="1488"/>
    </location>
</feature>
<keyword evidence="6" id="KW-1185">Reference proteome</keyword>
<dbReference type="Proteomes" id="UP001219934">
    <property type="component" value="Unassembled WGS sequence"/>
</dbReference>
<dbReference type="PROSITE" id="PS50835">
    <property type="entry name" value="IG_LIKE"/>
    <property type="match status" value="3"/>
</dbReference>
<dbReference type="SMART" id="SM00409">
    <property type="entry name" value="IG"/>
    <property type="match status" value="5"/>
</dbReference>
<protein>
    <recommendedName>
        <fullName evidence="7">Titin</fullName>
    </recommendedName>
</protein>
<feature type="domain" description="Fibronectin type-III" evidence="4">
    <location>
        <begin position="1589"/>
        <end position="1689"/>
    </location>
</feature>
<evidence type="ECO:0000259" key="4">
    <source>
        <dbReference type="PROSITE" id="PS50853"/>
    </source>
</evidence>
<feature type="domain" description="Fibronectin type-III" evidence="4">
    <location>
        <begin position="900"/>
        <end position="993"/>
    </location>
</feature>
<dbReference type="PROSITE" id="PS50853">
    <property type="entry name" value="FN3"/>
    <property type="match status" value="13"/>
</dbReference>
<evidence type="ECO:0000313" key="5">
    <source>
        <dbReference type="EMBL" id="KAJ4923659.1"/>
    </source>
</evidence>
<evidence type="ECO:0000259" key="3">
    <source>
        <dbReference type="PROSITE" id="PS50835"/>
    </source>
</evidence>
<feature type="domain" description="Ig-like" evidence="3">
    <location>
        <begin position="452"/>
        <end position="541"/>
    </location>
</feature>
<sequence>PGAFHPGDQCFKLSLASFHPGDQCFKLSLAPFILETSVFKLSLASFILETNQCFKLSLASFHPGDQCFKLSLASFHPGDQCFKLSPGAFHPGDQCFKLSLASFILETTWRLSSWRPVFKLSLAPFIPGDQCFKLSLAPFILETSVLKLSLAPFILETSVLNSAWRLSSWRQCFKLSLASFILETSPGACHPGDQCFKLSLASFILETSVLKLSLAPFILETQCFKTQPGPFILETNQCFKLSLASFILETSVLNSAWRLSSWRPVFKLSLASFILETSVLTLPGAFHPGDPVDSAYLSWKDPEDNGGVRITNFVVEKKDAAATQWVPLCSTSKKRSMMLKHLMERTSYNFRVAAENQYGRSDTRRPSPPVLPKTCTTTTWTRQRCGWSGTGLTATEEVTITGFLVEYQEEGEREWDEWKTVSIPESHVTGLEEGKTYRFRVRAENAIGLSRPDTTLPILCQEETGPGTTIRLPAIMRGIPVPIAKWMVEGEEITTEGNVKIDTDNFSTGLSINECTRSHTGSYLLSVSNPAGTKSAALSVTVLDVPAAPIGPVNILEDDGGSAVTNYIVEKRESNKETWGGVSSGSLSTKVNIIRLQKGVDPPGTPHATDVAEDSVTVGWTMPLSDGGSPISGYLIERRHKGGKWIRVNRTPCKDMKYTVLGLFEGNEYEFRVFAENIAGYSSPSPTSELCKPCRPITAPGPPVNPKVKDYSKDTAYLVWTKPNKDGGSPIMGYTVEMKKAETEDWQKVNLDDFIKHSAYTVKGLEEGATYNFRIFASNMIGDGEPKEIQKSVTAQDILIPPEIEMDVSCRERLTVRVGHNINMMGYIKARPEAEVLWSKEEVVLENSKRVTITQNFPLVHLKIKEATRADHGKYVLKASNEGGEASCTITVNVLDRPSHCQNLHVTYATKDSCMLNWETPEDNGGSEITSYVVECREPSTSMWSMITSLCTNRKIKVKLMDGKEYLFRVSAVNKMGAGPTTETKTPLLAIDPIENPGEPENFRATDIGKNYVYLRWRKPDFDGGSPNISYNLECKSKDAENWEKLNTTTLTDTFFLADTCKENQTYTFRVQTINEGGESAWVKLADILVKEEILKPVIDLKLAGVLTVKVGDSVRIEAGLRGKPAPEVQWIKEKAVGDNPRISYETGPDYSKFLLTKSRRTDTGKFIITATNVAGTFTAYANINVLDVPGPVRNLRVTGIGADKCRVVWDPPEDEGGCEVDSYILEKCETRRMVWSTYSASVVTPYCNVIRLVEGNEYIFRVKAENKMGTGPAMESKPVTVKTQFNKPGPPEAPDVTKVSKEEMTVVWAPPENDGGKSITGYILERKEKRAVRWVPCTKSPISERRMKVTNLIPNHEYQFRVKAENEVGLGEPSKACRPVGAKDPIGKSVGDSTKNSITLTWSKPVYDGGAPIINYSLDLRLKTDVDPENPSVGWKRIDTNGPLVLTEFTIGQLDEKLEYDFKVSAQNQMGWGRHAYLKESVSPKEIIEAPEIDLDASLRKGLSVRAGCPIRLFAVVRGRPSPKVTWKRLGVDNVIRRGHVDQVDSMSFLVIPESTREDSGRYSLTLSNSAGEKAVYVRVKVLDTPGPVGGLEATNITKTSAQLSWLPPDNDGGSQILNYIVEKREVDRKTWNKCIEDLRKTSFKVSNMTPGIEYYFRVTACNQYGIGVPQDSPKSYLAVDPISEPDPPKKMDVLDITKNSATLGWLKPLRDGGAKINGYVVDYQEEGAAEDKWTPYSVVKDMSIVVVGLKENTKYKFRVAARNSVGVSLAREAEGIFEVKEQLMAPKVMTPDIVSVRAGSKMVLEAIVAGKPAPFCKWKQGNEDVLTSDRLSVVKTLTSCTLITKNVKREDSGYYSLSAENSSGRVNQIIKVTVMDIPGPPEAPLEVTEVDVDGCTLLWGSPQEDGGSNITNYIVEKCDVSQGDWTMLTSSCTKTSFKVPKLCLGKEYGFRVRAENRFGVSAPIYSEKMIARCPFDPPSEPLNLQINRINKDYVILSWERPSSDGGSPLTGFVIEKKERNSLLWMRANESLVKATQYTCTGLMEGVEYIFRVAALNLAGQGKPCKQTDIIIARTAIDPPGKPEVMDVTKHSVSLVWSRPTNDGGSKLIGYYMEYMKLPEEKWTRCNANCMNIQSESYTVSGLDEGQQYQFRVIARTAINTSLPSELSDKIPVIAEHGTNSTNYHSSTLILKGKTDPLRETD</sequence>
<accession>A0AAD6AEC8</accession>
<dbReference type="PANTHER" id="PTHR14340:SF13">
    <property type="entry name" value="TITIN"/>
    <property type="match status" value="1"/>
</dbReference>
<dbReference type="PANTHER" id="PTHR14340">
    <property type="entry name" value="MICROFIBRIL-ASSOCIATED GLYCOPROTEIN 3"/>
    <property type="match status" value="1"/>
</dbReference>
<feature type="domain" description="Ig-like" evidence="3">
    <location>
        <begin position="1788"/>
        <end position="1875"/>
    </location>
</feature>
<dbReference type="FunFam" id="2.60.40.10:FF:000031">
    <property type="entry name" value="Myosin-binding protein C, slow type"/>
    <property type="match status" value="3"/>
</dbReference>
<dbReference type="SMART" id="SM00060">
    <property type="entry name" value="FN3"/>
    <property type="match status" value="14"/>
</dbReference>
<gene>
    <name evidence="5" type="ORF">JOQ06_014143</name>
</gene>
<feature type="domain" description="Fibronectin type-III" evidence="4">
    <location>
        <begin position="999"/>
        <end position="1093"/>
    </location>
</feature>
<dbReference type="InterPro" id="IPR036179">
    <property type="entry name" value="Ig-like_dom_sf"/>
</dbReference>
<dbReference type="FunFam" id="2.60.40.10:FF:000135">
    <property type="entry name" value="Titin a"/>
    <property type="match status" value="1"/>
</dbReference>
<dbReference type="SMART" id="SM00408">
    <property type="entry name" value="IGc2"/>
    <property type="match status" value="4"/>
</dbReference>
<feature type="domain" description="Fibronectin type-III" evidence="4">
    <location>
        <begin position="602"/>
        <end position="701"/>
    </location>
</feature>
<dbReference type="EMBL" id="JAPTMU010000026">
    <property type="protein sequence ID" value="KAJ4923659.1"/>
    <property type="molecule type" value="Genomic_DNA"/>
</dbReference>
<dbReference type="InterPro" id="IPR003961">
    <property type="entry name" value="FN3_dom"/>
</dbReference>
<proteinExistence type="predicted"/>
<evidence type="ECO:0000313" key="6">
    <source>
        <dbReference type="Proteomes" id="UP001219934"/>
    </source>
</evidence>
<dbReference type="Gene3D" id="2.60.40.10">
    <property type="entry name" value="Immunoglobulins"/>
    <property type="match status" value="19"/>
</dbReference>
<dbReference type="InterPro" id="IPR013783">
    <property type="entry name" value="Ig-like_fold"/>
</dbReference>
<dbReference type="InterPro" id="IPR007110">
    <property type="entry name" value="Ig-like_dom"/>
</dbReference>
<feature type="domain" description="Fibronectin type-III" evidence="4">
    <location>
        <begin position="1291"/>
        <end position="1386"/>
    </location>
</feature>
<dbReference type="GO" id="GO:0031430">
    <property type="term" value="C:M band"/>
    <property type="evidence" value="ECO:0007669"/>
    <property type="project" value="TreeGrafter"/>
</dbReference>
<dbReference type="InterPro" id="IPR036116">
    <property type="entry name" value="FN3_sf"/>
</dbReference>
<organism evidence="5 6">
    <name type="scientific">Pogonophryne albipinna</name>
    <dbReference type="NCBI Taxonomy" id="1090488"/>
    <lineage>
        <taxon>Eukaryota</taxon>
        <taxon>Metazoa</taxon>
        <taxon>Chordata</taxon>
        <taxon>Craniata</taxon>
        <taxon>Vertebrata</taxon>
        <taxon>Euteleostomi</taxon>
        <taxon>Actinopterygii</taxon>
        <taxon>Neopterygii</taxon>
        <taxon>Teleostei</taxon>
        <taxon>Neoteleostei</taxon>
        <taxon>Acanthomorphata</taxon>
        <taxon>Eupercaria</taxon>
        <taxon>Perciformes</taxon>
        <taxon>Notothenioidei</taxon>
        <taxon>Pogonophryne</taxon>
    </lineage>
</organism>
<feature type="domain" description="Fibronectin type-III" evidence="4">
    <location>
        <begin position="1882"/>
        <end position="1978"/>
    </location>
</feature>
<feature type="domain" description="Ig-like" evidence="3">
    <location>
        <begin position="1492"/>
        <end position="1582"/>
    </location>
</feature>
<feature type="domain" description="Fibronectin type-III" evidence="4">
    <location>
        <begin position="1690"/>
        <end position="1784"/>
    </location>
</feature>
<dbReference type="CDD" id="cd00063">
    <property type="entry name" value="FN3"/>
    <property type="match status" value="14"/>
</dbReference>
<feature type="domain" description="Fibronectin type-III" evidence="4">
    <location>
        <begin position="2080"/>
        <end position="2179"/>
    </location>
</feature>